<organism evidence="8 9">
    <name type="scientific">Aliarcobacter butzleri</name>
    <dbReference type="NCBI Taxonomy" id="28197"/>
    <lineage>
        <taxon>Bacteria</taxon>
        <taxon>Pseudomonadati</taxon>
        <taxon>Campylobacterota</taxon>
        <taxon>Epsilonproteobacteria</taxon>
        <taxon>Campylobacterales</taxon>
        <taxon>Arcobacteraceae</taxon>
        <taxon>Aliarcobacter</taxon>
    </lineage>
</organism>
<comment type="subcellular location">
    <subcellularLocation>
        <location evidence="1">Membrane</location>
    </subcellularLocation>
</comment>
<dbReference type="GO" id="GO:0003924">
    <property type="term" value="F:GTPase activity"/>
    <property type="evidence" value="ECO:0007669"/>
    <property type="project" value="InterPro"/>
</dbReference>
<dbReference type="GO" id="GO:0016020">
    <property type="term" value="C:membrane"/>
    <property type="evidence" value="ECO:0007669"/>
    <property type="project" value="UniProtKB-SubCell"/>
</dbReference>
<reference evidence="8" key="1">
    <citation type="submission" date="2022-12" db="EMBL/GenBank/DDBJ databases">
        <authorList>
            <person name="Uljanovas D."/>
        </authorList>
    </citation>
    <scope>NUCLEOTIDE SEQUENCE</scope>
    <source>
        <strain evidence="8">RCM39</strain>
    </source>
</reference>
<protein>
    <submittedName>
        <fullName evidence="8">Dynamin family protein</fullName>
    </submittedName>
</protein>
<accession>A0AAW7PQH6</accession>
<feature type="domain" description="Dynamin N-terminal" evidence="7">
    <location>
        <begin position="41"/>
        <end position="199"/>
    </location>
</feature>
<gene>
    <name evidence="8" type="ORF">O8C91_04280</name>
</gene>
<dbReference type="Proteomes" id="UP001171529">
    <property type="component" value="Unassembled WGS sequence"/>
</dbReference>
<name>A0AAW7PQH6_9BACT</name>
<dbReference type="SUPFAM" id="SSF52540">
    <property type="entry name" value="P-loop containing nucleoside triphosphate hydrolases"/>
    <property type="match status" value="1"/>
</dbReference>
<evidence type="ECO:0000256" key="5">
    <source>
        <dbReference type="ARBA" id="ARBA00023136"/>
    </source>
</evidence>
<proteinExistence type="predicted"/>
<keyword evidence="6" id="KW-0175">Coiled coil</keyword>
<dbReference type="PANTHER" id="PTHR10465">
    <property type="entry name" value="TRANSMEMBRANE GTPASE FZO1"/>
    <property type="match status" value="1"/>
</dbReference>
<feature type="coiled-coil region" evidence="6">
    <location>
        <begin position="275"/>
        <end position="305"/>
    </location>
</feature>
<evidence type="ECO:0000256" key="2">
    <source>
        <dbReference type="ARBA" id="ARBA00022741"/>
    </source>
</evidence>
<dbReference type="Pfam" id="PF00350">
    <property type="entry name" value="Dynamin_N"/>
    <property type="match status" value="1"/>
</dbReference>
<evidence type="ECO:0000256" key="3">
    <source>
        <dbReference type="ARBA" id="ARBA00022801"/>
    </source>
</evidence>
<comment type="caution">
    <text evidence="8">The sequence shown here is derived from an EMBL/GenBank/DDBJ whole genome shotgun (WGS) entry which is preliminary data.</text>
</comment>
<dbReference type="InterPro" id="IPR045063">
    <property type="entry name" value="Dynamin_N"/>
</dbReference>
<dbReference type="InterPro" id="IPR027417">
    <property type="entry name" value="P-loop_NTPase"/>
</dbReference>
<evidence type="ECO:0000313" key="8">
    <source>
        <dbReference type="EMBL" id="MDN5063411.1"/>
    </source>
</evidence>
<dbReference type="PANTHER" id="PTHR10465:SF0">
    <property type="entry name" value="SARCALUMENIN"/>
    <property type="match status" value="1"/>
</dbReference>
<evidence type="ECO:0000256" key="4">
    <source>
        <dbReference type="ARBA" id="ARBA00023134"/>
    </source>
</evidence>
<keyword evidence="2" id="KW-0547">Nucleotide-binding</keyword>
<keyword evidence="3" id="KW-0378">Hydrolase</keyword>
<sequence>MKKRESKIIGDMEQFISSLDLPYESEEKNKIKKLCVEPINLAVIGEFSAGKSTFINHFLDLEQLLPTSILPKTAVITKIKYGEDEKIELITIKDGNTIIERITKEDLAKLQNAKDEQVSSFKEIVITKNSDILKKFTFIDTPGFNHNDISTETTRAIYKEVNIFIWLMTKEQLFKNSEKDELEKIKNLENKYIYFVVNKSDINEDIDEELFKENFQENIFEEFKEKELHFISSTETEGKYKDSFKHLKEKLKNEILEKDIKLTSELIDYEFKHLKKILEDKIESFQEIMTNLDKLKNELKNISYDDSKEDEIIEKIIQQINDAKKEKDIEFDKIEYKSIKNLLEKYFLEEFFDKQISEKSIKELLRISKDYIQTYKSKITKFIEEKRNDINIFNGVKDINIFIDNNLDFILENVDLIATKAIAYDYLCNKRENIILKEILKMDKNFIFKTSKDYLDRHINKLEDEIKNYCETLKESKKKINNFKWEK</sequence>
<evidence type="ECO:0000256" key="6">
    <source>
        <dbReference type="SAM" id="Coils"/>
    </source>
</evidence>
<dbReference type="InterPro" id="IPR027094">
    <property type="entry name" value="Mitofusin_fam"/>
</dbReference>
<keyword evidence="5" id="KW-0472">Membrane</keyword>
<dbReference type="EMBL" id="JAPZDC010000002">
    <property type="protein sequence ID" value="MDN5063411.1"/>
    <property type="molecule type" value="Genomic_DNA"/>
</dbReference>
<dbReference type="RefSeq" id="WP_301344711.1">
    <property type="nucleotide sequence ID" value="NZ_JAPZDB010000005.1"/>
</dbReference>
<dbReference type="Gene3D" id="3.40.50.300">
    <property type="entry name" value="P-loop containing nucleotide triphosphate hydrolases"/>
    <property type="match status" value="1"/>
</dbReference>
<dbReference type="AlphaFoldDB" id="A0AAW7PQH6"/>
<evidence type="ECO:0000313" key="9">
    <source>
        <dbReference type="Proteomes" id="UP001171529"/>
    </source>
</evidence>
<reference evidence="8" key="2">
    <citation type="journal article" date="2023" name="Microorganisms">
        <title>Genomic Characterization of Arcobacter butzleri Strains Isolated from Various Sources in Lithuania.</title>
        <authorList>
            <person name="Uljanovas D."/>
            <person name="Golz G."/>
            <person name="Fleischmann S."/>
            <person name="Kudirkiene E."/>
            <person name="Kasetiene N."/>
            <person name="Grineviciene A."/>
            <person name="Tamuleviciene E."/>
            <person name="Aksomaitiene J."/>
            <person name="Alter T."/>
            <person name="Malakauskas M."/>
        </authorList>
    </citation>
    <scope>NUCLEOTIDE SEQUENCE</scope>
    <source>
        <strain evidence="8">RCM39</strain>
    </source>
</reference>
<evidence type="ECO:0000256" key="1">
    <source>
        <dbReference type="ARBA" id="ARBA00004370"/>
    </source>
</evidence>
<keyword evidence="4" id="KW-0342">GTP-binding</keyword>
<evidence type="ECO:0000259" key="7">
    <source>
        <dbReference type="Pfam" id="PF00350"/>
    </source>
</evidence>
<dbReference type="GO" id="GO:0005525">
    <property type="term" value="F:GTP binding"/>
    <property type="evidence" value="ECO:0007669"/>
    <property type="project" value="UniProtKB-KW"/>
</dbReference>